<protein>
    <submittedName>
        <fullName evidence="1">DUF2750 domain-containing protein</fullName>
    </submittedName>
</protein>
<dbReference type="Proteomes" id="UP001236800">
    <property type="component" value="Chromosome"/>
</dbReference>
<gene>
    <name evidence="1" type="ORF">RA178_02935</name>
</gene>
<dbReference type="AlphaFoldDB" id="A0AA50KET3"/>
<accession>A0AA50KET3</accession>
<organism evidence="1">
    <name type="scientific">Shewanella oncorhynchi</name>
    <dbReference type="NCBI Taxonomy" id="2726434"/>
    <lineage>
        <taxon>Bacteria</taxon>
        <taxon>Pseudomonadati</taxon>
        <taxon>Pseudomonadota</taxon>
        <taxon>Gammaproteobacteria</taxon>
        <taxon>Alteromonadales</taxon>
        <taxon>Shewanellaceae</taxon>
        <taxon>Shewanella</taxon>
    </lineage>
</organism>
<dbReference type="EMBL" id="CP132914">
    <property type="protein sequence ID" value="WMB73594.1"/>
    <property type="molecule type" value="Genomic_DNA"/>
</dbReference>
<dbReference type="GeneID" id="301338105"/>
<dbReference type="InterPro" id="IPR021284">
    <property type="entry name" value="DUF2750"/>
</dbReference>
<sequence>MSMMSQVAAFCREVYKTKLLWTIEFEDESLLQWFEEDGSQVLPFWSSESRVTKVIELLKDFDSGVPTSIELDEFEAEWVLDLVASNIRIGPNWTGENLSGTTFEANEMIRRIYRQGKQTSKNT</sequence>
<dbReference type="KEGG" id="sog:RA178_02935"/>
<proteinExistence type="predicted"/>
<evidence type="ECO:0000313" key="1">
    <source>
        <dbReference type="EMBL" id="WMB73594.1"/>
    </source>
</evidence>
<reference evidence="1" key="1">
    <citation type="submission" date="2023-08" db="EMBL/GenBank/DDBJ databases">
        <title>Complete genome sequence of Shewanella oncorhynchi Z-P2, a siderophore putrebactin-producing bacterium.</title>
        <authorList>
            <person name="Zhang Y."/>
        </authorList>
    </citation>
    <scope>NUCLEOTIDE SEQUENCE</scope>
    <source>
        <strain evidence="1">Z-P2</strain>
    </source>
</reference>
<name>A0AA50KET3_9GAMM</name>
<dbReference type="RefSeq" id="WP_011626036.1">
    <property type="nucleotide sequence ID" value="NZ_CP132914.1"/>
</dbReference>
<dbReference type="Pfam" id="PF11042">
    <property type="entry name" value="DUF2750"/>
    <property type="match status" value="1"/>
</dbReference>